<accession>A0ABD1R9A1</accession>
<evidence type="ECO:0000313" key="1">
    <source>
        <dbReference type="EMBL" id="KAL2484990.1"/>
    </source>
</evidence>
<dbReference type="Proteomes" id="UP001604336">
    <property type="component" value="Unassembled WGS sequence"/>
</dbReference>
<name>A0ABD1R9A1_9LAMI</name>
<keyword evidence="2" id="KW-1185">Reference proteome</keyword>
<protein>
    <submittedName>
        <fullName evidence="1">Chromophore lyase CRL</fullName>
    </submittedName>
</protein>
<dbReference type="AlphaFoldDB" id="A0ABD1R9A1"/>
<sequence length="110" mass="12271">MSTGALRRRVCVAFLFGSSNRTGYRSKPSGPTKKRPKLFLRWIFLLIESSNSMCTGSVSGSDSNSGTNEWSRARRVVTLVLIGSALCLKRMTKSTMRWDHTRIITQSLIG</sequence>
<keyword evidence="1" id="KW-0456">Lyase</keyword>
<evidence type="ECO:0000313" key="2">
    <source>
        <dbReference type="Proteomes" id="UP001604336"/>
    </source>
</evidence>
<dbReference type="GO" id="GO:0016829">
    <property type="term" value="F:lyase activity"/>
    <property type="evidence" value="ECO:0007669"/>
    <property type="project" value="UniProtKB-KW"/>
</dbReference>
<proteinExistence type="predicted"/>
<reference evidence="2" key="1">
    <citation type="submission" date="2024-07" db="EMBL/GenBank/DDBJ databases">
        <title>Two chromosome-level genome assemblies of Korean endemic species Abeliophyllum distichum and Forsythia ovata (Oleaceae).</title>
        <authorList>
            <person name="Jang H."/>
        </authorList>
    </citation>
    <scope>NUCLEOTIDE SEQUENCE [LARGE SCALE GENOMIC DNA]</scope>
</reference>
<dbReference type="EMBL" id="JBFOLK010000009">
    <property type="protein sequence ID" value="KAL2484990.1"/>
    <property type="molecule type" value="Genomic_DNA"/>
</dbReference>
<gene>
    <name evidence="1" type="ORF">Adt_29746</name>
</gene>
<organism evidence="1 2">
    <name type="scientific">Abeliophyllum distichum</name>
    <dbReference type="NCBI Taxonomy" id="126358"/>
    <lineage>
        <taxon>Eukaryota</taxon>
        <taxon>Viridiplantae</taxon>
        <taxon>Streptophyta</taxon>
        <taxon>Embryophyta</taxon>
        <taxon>Tracheophyta</taxon>
        <taxon>Spermatophyta</taxon>
        <taxon>Magnoliopsida</taxon>
        <taxon>eudicotyledons</taxon>
        <taxon>Gunneridae</taxon>
        <taxon>Pentapetalae</taxon>
        <taxon>asterids</taxon>
        <taxon>lamiids</taxon>
        <taxon>Lamiales</taxon>
        <taxon>Oleaceae</taxon>
        <taxon>Forsythieae</taxon>
        <taxon>Abeliophyllum</taxon>
    </lineage>
</organism>
<comment type="caution">
    <text evidence="1">The sequence shown here is derived from an EMBL/GenBank/DDBJ whole genome shotgun (WGS) entry which is preliminary data.</text>
</comment>